<dbReference type="Proteomes" id="UP001162156">
    <property type="component" value="Unassembled WGS sequence"/>
</dbReference>
<evidence type="ECO:0000313" key="3">
    <source>
        <dbReference type="Proteomes" id="UP001162156"/>
    </source>
</evidence>
<keyword evidence="3" id="KW-1185">Reference proteome</keyword>
<dbReference type="AlphaFoldDB" id="A0AAV8WNT5"/>
<organism evidence="2 3">
    <name type="scientific">Rhamnusium bicolor</name>
    <dbReference type="NCBI Taxonomy" id="1586634"/>
    <lineage>
        <taxon>Eukaryota</taxon>
        <taxon>Metazoa</taxon>
        <taxon>Ecdysozoa</taxon>
        <taxon>Arthropoda</taxon>
        <taxon>Hexapoda</taxon>
        <taxon>Insecta</taxon>
        <taxon>Pterygota</taxon>
        <taxon>Neoptera</taxon>
        <taxon>Endopterygota</taxon>
        <taxon>Coleoptera</taxon>
        <taxon>Polyphaga</taxon>
        <taxon>Cucujiformia</taxon>
        <taxon>Chrysomeloidea</taxon>
        <taxon>Cerambycidae</taxon>
        <taxon>Lepturinae</taxon>
        <taxon>Rhagiini</taxon>
        <taxon>Rhamnusium</taxon>
    </lineage>
</organism>
<gene>
    <name evidence="2" type="ORF">NQ314_019392</name>
</gene>
<dbReference type="EMBL" id="JANEYF010005477">
    <property type="protein sequence ID" value="KAJ8928078.1"/>
    <property type="molecule type" value="Genomic_DNA"/>
</dbReference>
<dbReference type="PANTHER" id="PTHR36159">
    <property type="entry name" value="PROTEIN CBG23766"/>
    <property type="match status" value="1"/>
</dbReference>
<feature type="domain" description="Double jelly roll-like" evidence="1">
    <location>
        <begin position="13"/>
        <end position="114"/>
    </location>
</feature>
<protein>
    <recommendedName>
        <fullName evidence="1">Double jelly roll-like domain-containing protein</fullName>
    </recommendedName>
</protein>
<proteinExistence type="predicted"/>
<dbReference type="InterPro" id="IPR049512">
    <property type="entry name" value="DJR-like_dom"/>
</dbReference>
<dbReference type="Pfam" id="PF21738">
    <property type="entry name" value="DJR-like_dom"/>
    <property type="match status" value="1"/>
</dbReference>
<sequence>MSLIGSKMDKNFEILLPFRSCELVEYPSLSQITRHTWPVKTITKLETPQHVVMASQIDKKSKVTFNMSPFDNCSLRNIRVFLNSERYLYNDLYLDFKDNKYATLYKMFSNFRHSLL</sequence>
<evidence type="ECO:0000313" key="2">
    <source>
        <dbReference type="EMBL" id="KAJ8928078.1"/>
    </source>
</evidence>
<reference evidence="2" key="1">
    <citation type="journal article" date="2023" name="Insect Mol. Biol.">
        <title>Genome sequencing provides insights into the evolution of gene families encoding plant cell wall-degrading enzymes in longhorned beetles.</title>
        <authorList>
            <person name="Shin N.R."/>
            <person name="Okamura Y."/>
            <person name="Kirsch R."/>
            <person name="Pauchet Y."/>
        </authorList>
    </citation>
    <scope>NUCLEOTIDE SEQUENCE</scope>
    <source>
        <strain evidence="2">RBIC_L_NR</strain>
    </source>
</reference>
<name>A0AAV8WNT5_9CUCU</name>
<evidence type="ECO:0000259" key="1">
    <source>
        <dbReference type="Pfam" id="PF21738"/>
    </source>
</evidence>
<dbReference type="PANTHER" id="PTHR36159:SF1">
    <property type="entry name" value="RETROVIRUS-RELATED POL POLYPROTEIN FROM TRANSPOSON 412-LIKE PROTEIN"/>
    <property type="match status" value="1"/>
</dbReference>
<accession>A0AAV8WNT5</accession>
<comment type="caution">
    <text evidence="2">The sequence shown here is derived from an EMBL/GenBank/DDBJ whole genome shotgun (WGS) entry which is preliminary data.</text>
</comment>